<reference evidence="1 2" key="1">
    <citation type="journal article" date="2009" name="Stand. Genomic Sci.">
        <title>Complete genome sequence of Beutenbergia cavernae type strain (HKI 0122).</title>
        <authorList>
            <person name="Land M."/>
            <person name="Pukall R."/>
            <person name="Abt B."/>
            <person name="Goker M."/>
            <person name="Rohde M."/>
            <person name="Glavina Del Rio T."/>
            <person name="Tice H."/>
            <person name="Copeland A."/>
            <person name="Cheng J.F."/>
            <person name="Lucas S."/>
            <person name="Chen F."/>
            <person name="Nolan M."/>
            <person name="Bruce D."/>
            <person name="Goodwin L."/>
            <person name="Pitluck S."/>
            <person name="Ivanova N."/>
            <person name="Mavromatis K."/>
            <person name="Ovchinnikova G."/>
            <person name="Pati A."/>
            <person name="Chen A."/>
            <person name="Palaniappan K."/>
            <person name="Hauser L."/>
            <person name="Chang Y.J."/>
            <person name="Jefferies C.C."/>
            <person name="Saunders E."/>
            <person name="Brettin T."/>
            <person name="Detter J.C."/>
            <person name="Han C."/>
            <person name="Chain P."/>
            <person name="Bristow J."/>
            <person name="Eisen J.A."/>
            <person name="Markowitz V."/>
            <person name="Hugenholtz P."/>
            <person name="Kyrpides N.C."/>
            <person name="Klenk H.P."/>
            <person name="Lapidus A."/>
        </authorList>
    </citation>
    <scope>NUCLEOTIDE SEQUENCE [LARGE SCALE GENOMIC DNA]</scope>
    <source>
        <strain evidence="2">ATCC BAA-8 / DSM 12333 / NBRC 16432</strain>
    </source>
</reference>
<keyword evidence="2" id="KW-1185">Reference proteome</keyword>
<dbReference type="RefSeq" id="WP_015881651.1">
    <property type="nucleotide sequence ID" value="NC_012669.1"/>
</dbReference>
<dbReference type="InterPro" id="IPR032716">
    <property type="entry name" value="ACC_epsilon"/>
</dbReference>
<organism evidence="1 2">
    <name type="scientific">Beutenbergia cavernae (strain ATCC BAA-8 / DSM 12333 / CCUG 43141 / JCM 11478 / NBRC 16432 / NCIMB 13614 / HKI 0122)</name>
    <dbReference type="NCBI Taxonomy" id="471853"/>
    <lineage>
        <taxon>Bacteria</taxon>
        <taxon>Bacillati</taxon>
        <taxon>Actinomycetota</taxon>
        <taxon>Actinomycetes</taxon>
        <taxon>Micrococcales</taxon>
        <taxon>Beutenbergiaceae</taxon>
        <taxon>Beutenbergia</taxon>
    </lineage>
</organism>
<dbReference type="AlphaFoldDB" id="C5C107"/>
<evidence type="ECO:0000313" key="1">
    <source>
        <dbReference type="EMBL" id="ACQ79411.1"/>
    </source>
</evidence>
<dbReference type="Pfam" id="PF13822">
    <property type="entry name" value="ACC_epsilon"/>
    <property type="match status" value="1"/>
</dbReference>
<dbReference type="HOGENOM" id="CLU_175330_4_0_11"/>
<name>C5C107_BEUC1</name>
<accession>C5C107</accession>
<dbReference type="GO" id="GO:0004658">
    <property type="term" value="F:propionyl-CoA carboxylase activity"/>
    <property type="evidence" value="ECO:0007669"/>
    <property type="project" value="InterPro"/>
</dbReference>
<dbReference type="Proteomes" id="UP000007962">
    <property type="component" value="Chromosome"/>
</dbReference>
<sequence>MRLFGRRPAPDEAPADAEVAVTLDAAGQPVVHVVRGAPDDVELAALVAGLAAARAALAAEADDDAAPSSAWVAASRVRRLPGTGAGAAPAFGSAGRGLDAWRRSLRA</sequence>
<evidence type="ECO:0000313" key="2">
    <source>
        <dbReference type="Proteomes" id="UP000007962"/>
    </source>
</evidence>
<dbReference type="EMBL" id="CP001618">
    <property type="protein sequence ID" value="ACQ79411.1"/>
    <property type="molecule type" value="Genomic_DNA"/>
</dbReference>
<dbReference type="STRING" id="471853.Bcav_1151"/>
<dbReference type="GO" id="GO:0003989">
    <property type="term" value="F:acetyl-CoA carboxylase activity"/>
    <property type="evidence" value="ECO:0007669"/>
    <property type="project" value="InterPro"/>
</dbReference>
<dbReference type="KEGG" id="bcv:Bcav_1151"/>
<dbReference type="eggNOG" id="ENOG5034655">
    <property type="taxonomic scope" value="Bacteria"/>
</dbReference>
<proteinExistence type="predicted"/>
<protein>
    <submittedName>
        <fullName evidence="1">Uncharacterized protein</fullName>
    </submittedName>
</protein>
<gene>
    <name evidence="1" type="ordered locus">Bcav_1151</name>
</gene>